<gene>
    <name evidence="1" type="ORF">XFF6991_30030</name>
</gene>
<reference evidence="1 2" key="1">
    <citation type="submission" date="2017-10" db="EMBL/GenBank/DDBJ databases">
        <authorList>
            <person name="Regsiter A."/>
            <person name="William W."/>
        </authorList>
    </citation>
    <scope>NUCLEOTIDE SEQUENCE [LARGE SCALE GENOMIC DNA]</scope>
    <source>
        <strain evidence="1 2">CFBP6991</strain>
    </source>
</reference>
<dbReference type="EMBL" id="OCZC01000056">
    <property type="protein sequence ID" value="SOO23710.1"/>
    <property type="molecule type" value="Genomic_DNA"/>
</dbReference>
<protein>
    <submittedName>
        <fullName evidence="1">Uncharacterized protein</fullName>
    </submittedName>
</protein>
<name>A0A7Z7J070_XANCH</name>
<comment type="caution">
    <text evidence="1">The sequence shown here is derived from an EMBL/GenBank/DDBJ whole genome shotgun (WGS) entry which is preliminary data.</text>
</comment>
<accession>A0A7Z7J070</accession>
<sequence>MSRDPVAYGSYRELVATPEDHVAFLRVVAEHINGDDDATMLYRRLGAAVKVAGKPFSQASHMLALEDVSAEWDIETIPDATQLELIQLSRAIHDADPGYNVPFFTVGMEYMRRQLHERGIDADRHAGPVAGLEP</sequence>
<evidence type="ECO:0000313" key="1">
    <source>
        <dbReference type="EMBL" id="SOO23710.1"/>
    </source>
</evidence>
<dbReference type="AlphaFoldDB" id="A0A7Z7J070"/>
<organism evidence="1 2">
    <name type="scientific">Xanthomonas campestris pv. phaseoli</name>
    <dbReference type="NCBI Taxonomy" id="317013"/>
    <lineage>
        <taxon>Bacteria</taxon>
        <taxon>Pseudomonadati</taxon>
        <taxon>Pseudomonadota</taxon>
        <taxon>Gammaproteobacteria</taxon>
        <taxon>Lysobacterales</taxon>
        <taxon>Lysobacteraceae</taxon>
        <taxon>Xanthomonas</taxon>
    </lineage>
</organism>
<dbReference type="RefSeq" id="WP_099866614.1">
    <property type="nucleotide sequence ID" value="NZ_OCZC01000056.1"/>
</dbReference>
<dbReference type="Proteomes" id="UP000234345">
    <property type="component" value="Unassembled WGS sequence"/>
</dbReference>
<proteinExistence type="predicted"/>
<evidence type="ECO:0000313" key="2">
    <source>
        <dbReference type="Proteomes" id="UP000234345"/>
    </source>
</evidence>